<organism evidence="3 4">
    <name type="scientific">Rathayibacter caricis DSM 15933</name>
    <dbReference type="NCBI Taxonomy" id="1328867"/>
    <lineage>
        <taxon>Bacteria</taxon>
        <taxon>Bacillati</taxon>
        <taxon>Actinomycetota</taxon>
        <taxon>Actinomycetes</taxon>
        <taxon>Micrococcales</taxon>
        <taxon>Microbacteriaceae</taxon>
        <taxon>Rathayibacter</taxon>
    </lineage>
</organism>
<keyword evidence="4" id="KW-1185">Reference proteome</keyword>
<name>A0A2T4UV04_9MICO</name>
<dbReference type="PANTHER" id="PTHR46401">
    <property type="entry name" value="GLYCOSYLTRANSFERASE WBBK-RELATED"/>
    <property type="match status" value="1"/>
</dbReference>
<keyword evidence="1" id="KW-0808">Transferase</keyword>
<feature type="domain" description="Glycosyl transferase family 1" evidence="2">
    <location>
        <begin position="191"/>
        <end position="345"/>
    </location>
</feature>
<dbReference type="CDD" id="cd03809">
    <property type="entry name" value="GT4_MtfB-like"/>
    <property type="match status" value="1"/>
</dbReference>
<gene>
    <name evidence="3" type="ORF">C1I63_11135</name>
</gene>
<dbReference type="Gene3D" id="3.40.50.2000">
    <property type="entry name" value="Glycogen Phosphorylase B"/>
    <property type="match status" value="1"/>
</dbReference>
<dbReference type="Pfam" id="PF00534">
    <property type="entry name" value="Glycos_transf_1"/>
    <property type="match status" value="1"/>
</dbReference>
<dbReference type="SUPFAM" id="SSF53756">
    <property type="entry name" value="UDP-Glycosyltransferase/glycogen phosphorylase"/>
    <property type="match status" value="1"/>
</dbReference>
<evidence type="ECO:0000256" key="1">
    <source>
        <dbReference type="ARBA" id="ARBA00022679"/>
    </source>
</evidence>
<dbReference type="EMBL" id="PZPL01000001">
    <property type="protein sequence ID" value="PTL73349.1"/>
    <property type="molecule type" value="Genomic_DNA"/>
</dbReference>
<dbReference type="Proteomes" id="UP000241085">
    <property type="component" value="Unassembled WGS sequence"/>
</dbReference>
<proteinExistence type="predicted"/>
<dbReference type="GO" id="GO:0009103">
    <property type="term" value="P:lipopolysaccharide biosynthetic process"/>
    <property type="evidence" value="ECO:0007669"/>
    <property type="project" value="TreeGrafter"/>
</dbReference>
<accession>A0A2T4UV04</accession>
<dbReference type="GO" id="GO:0016757">
    <property type="term" value="F:glycosyltransferase activity"/>
    <property type="evidence" value="ECO:0007669"/>
    <property type="project" value="InterPro"/>
</dbReference>
<comment type="caution">
    <text evidence="3">The sequence shown here is derived from an EMBL/GenBank/DDBJ whole genome shotgun (WGS) entry which is preliminary data.</text>
</comment>
<reference evidence="3 4" key="1">
    <citation type="submission" date="2018-03" db="EMBL/GenBank/DDBJ databases">
        <title>Bacteriophage NCPPB3778 and a type I-E CRISPR drive the evolution of the US Biological Select Agent, Rathayibacter toxicus.</title>
        <authorList>
            <person name="Davis E.W.II."/>
            <person name="Tabima J.F."/>
            <person name="Weisberg A.J."/>
            <person name="Dantas Lopes L."/>
            <person name="Wiseman M.S."/>
            <person name="Wiseman M.S."/>
            <person name="Pupko T."/>
            <person name="Belcher M.S."/>
            <person name="Sechler A.J."/>
            <person name="Tancos M.A."/>
            <person name="Schroeder B.K."/>
            <person name="Murray T.D."/>
            <person name="Luster D.G."/>
            <person name="Schneider W.L."/>
            <person name="Rogers E."/>
            <person name="Andreote F.D."/>
            <person name="Grunwald N.J."/>
            <person name="Putnam M.L."/>
            <person name="Chang J.H."/>
        </authorList>
    </citation>
    <scope>NUCLEOTIDE SEQUENCE [LARGE SCALE GENOMIC DNA]</scope>
    <source>
        <strain evidence="3 4">DSM 15933</strain>
    </source>
</reference>
<evidence type="ECO:0000313" key="3">
    <source>
        <dbReference type="EMBL" id="PTL73349.1"/>
    </source>
</evidence>
<dbReference type="RefSeq" id="WP_107574826.1">
    <property type="nucleotide sequence ID" value="NZ_PZPL01000001.1"/>
</dbReference>
<dbReference type="PANTHER" id="PTHR46401:SF2">
    <property type="entry name" value="GLYCOSYLTRANSFERASE WBBK-RELATED"/>
    <property type="match status" value="1"/>
</dbReference>
<evidence type="ECO:0000259" key="2">
    <source>
        <dbReference type="Pfam" id="PF00534"/>
    </source>
</evidence>
<protein>
    <recommendedName>
        <fullName evidence="2">Glycosyl transferase family 1 domain-containing protein</fullName>
    </recommendedName>
</protein>
<sequence>MNRPVRLRVDATPLAATAMTGVGHVLLETVRALTDERFADRIELTLFAPLSERAAVRRAAPAGVRVVGVPLPRRLVGLLTRTPVPIDLLIGRGVYFFPNFRNWRTLSPSITFLHDVCFAAEPALVPVERRRFLTAHVAGWLRRTSLVATGTPSAAREIEQLLGVGAERIRVLPTTVDSAVFRPRSREESAAVAGALGVERYVLFVGAREPRKNLPHLIRSYATAERPEGHSLLLVGATGWDDDEIVEAVESATRAGADVRIVAQPVSDEMLPALISGADALALVSHHEGFGLPALEAVASGTPVIASDIPGIRDALAGHEDAAVFVRPGDRDALVRALQDAMRLPRRVDPGAIRPWTDAAEALVSAAEQLDRSR</sequence>
<evidence type="ECO:0000313" key="4">
    <source>
        <dbReference type="Proteomes" id="UP000241085"/>
    </source>
</evidence>
<dbReference type="InterPro" id="IPR001296">
    <property type="entry name" value="Glyco_trans_1"/>
</dbReference>
<dbReference type="AlphaFoldDB" id="A0A2T4UV04"/>